<dbReference type="EC" id="7.1.1.2" evidence="4 18"/>
<proteinExistence type="inferred from homology"/>
<protein>
    <recommendedName>
        <fullName evidence="5 18">NADH-ubiquinone oxidoreductase chain 2</fullName>
        <ecNumber evidence="4 18">7.1.1.2</ecNumber>
    </recommendedName>
</protein>
<keyword evidence="16 18" id="KW-0472">Membrane</keyword>
<name>A0A165CYL0_9COLE</name>
<keyword evidence="12 18" id="KW-1133">Transmembrane helix</keyword>
<dbReference type="InterPro" id="IPR003917">
    <property type="entry name" value="NADH_UbQ_OxRdtase_chain2"/>
</dbReference>
<evidence type="ECO:0000256" key="9">
    <source>
        <dbReference type="ARBA" id="ARBA00022792"/>
    </source>
</evidence>
<keyword evidence="10 18" id="KW-1278">Translocase</keyword>
<comment type="subcellular location">
    <subcellularLocation>
        <location evidence="2 18">Mitochondrion inner membrane</location>
        <topology evidence="2 18">Multi-pass membrane protein</topology>
    </subcellularLocation>
</comment>
<keyword evidence="13 18" id="KW-0520">NAD</keyword>
<feature type="transmembrane region" description="Helical" evidence="18">
    <location>
        <begin position="294"/>
        <end position="314"/>
    </location>
</feature>
<reference evidence="20" key="1">
    <citation type="submission" date="2015-12" db="EMBL/GenBank/DDBJ databases">
        <title>Complete mitochondrial genome of Scydosella musawasensis.</title>
        <authorList>
            <person name="Sharko F."/>
            <person name="Nedoluzhko A."/>
            <person name="Sokolov A."/>
            <person name="Boulygina E."/>
            <person name="Tsygankova S."/>
            <person name="Polilov A."/>
            <person name="Prokhortchouk E."/>
            <person name="Skryabin K."/>
            <person name="Mazur A."/>
        </authorList>
    </citation>
    <scope>NUCLEOTIDE SEQUENCE</scope>
</reference>
<feature type="transmembrane region" description="Helical" evidence="18">
    <location>
        <begin position="179"/>
        <end position="198"/>
    </location>
</feature>
<feature type="transmembrane region" description="Helical" evidence="18">
    <location>
        <begin position="218"/>
        <end position="241"/>
    </location>
</feature>
<evidence type="ECO:0000256" key="8">
    <source>
        <dbReference type="ARBA" id="ARBA00022692"/>
    </source>
</evidence>
<dbReference type="EMBL" id="KU302777">
    <property type="protein sequence ID" value="AMX74004.1"/>
    <property type="molecule type" value="Genomic_DNA"/>
</dbReference>
<dbReference type="GO" id="GO:0005743">
    <property type="term" value="C:mitochondrial inner membrane"/>
    <property type="evidence" value="ECO:0007669"/>
    <property type="project" value="UniProtKB-SubCell"/>
</dbReference>
<comment type="function">
    <text evidence="1">Core subunit of the mitochondrial membrane respiratory chain NADH dehydrogenase (Complex I) that is believed to belong to the minimal assembly required for catalysis. Complex I functions in the transfer of electrons from NADH to the respiratory chain. The immediate electron acceptor for the enzyme is believed to be ubiquinone.</text>
</comment>
<dbReference type="PANTHER" id="PTHR46552">
    <property type="entry name" value="NADH-UBIQUINONE OXIDOREDUCTASE CHAIN 2"/>
    <property type="match status" value="1"/>
</dbReference>
<accession>A0A165CYL0</accession>
<evidence type="ECO:0000256" key="2">
    <source>
        <dbReference type="ARBA" id="ARBA00004448"/>
    </source>
</evidence>
<evidence type="ECO:0000256" key="11">
    <source>
        <dbReference type="ARBA" id="ARBA00022982"/>
    </source>
</evidence>
<evidence type="ECO:0000256" key="5">
    <source>
        <dbReference type="ARBA" id="ARBA00021008"/>
    </source>
</evidence>
<keyword evidence="15 18" id="KW-0496">Mitochondrion</keyword>
<keyword evidence="7 18" id="KW-0679">Respiratory chain</keyword>
<dbReference type="AlphaFoldDB" id="A0A165CYL0"/>
<gene>
    <name evidence="20" type="primary">nad2</name>
</gene>
<evidence type="ECO:0000256" key="13">
    <source>
        <dbReference type="ARBA" id="ARBA00023027"/>
    </source>
</evidence>
<evidence type="ECO:0000256" key="4">
    <source>
        <dbReference type="ARBA" id="ARBA00012944"/>
    </source>
</evidence>
<evidence type="ECO:0000256" key="1">
    <source>
        <dbReference type="ARBA" id="ARBA00003257"/>
    </source>
</evidence>
<evidence type="ECO:0000256" key="15">
    <source>
        <dbReference type="ARBA" id="ARBA00023128"/>
    </source>
</evidence>
<evidence type="ECO:0000256" key="14">
    <source>
        <dbReference type="ARBA" id="ARBA00023075"/>
    </source>
</evidence>
<comment type="similarity">
    <text evidence="3 18">Belongs to the complex I subunit 2 family.</text>
</comment>
<evidence type="ECO:0000256" key="18">
    <source>
        <dbReference type="RuleBase" id="RU003403"/>
    </source>
</evidence>
<feature type="domain" description="NADH:quinone oxidoreductase/Mrp antiporter transmembrane" evidence="19">
    <location>
        <begin position="14"/>
        <end position="265"/>
    </location>
</feature>
<comment type="catalytic activity">
    <reaction evidence="17 18">
        <text>a ubiquinone + NADH + 5 H(+)(in) = a ubiquinol + NAD(+) + 4 H(+)(out)</text>
        <dbReference type="Rhea" id="RHEA:29091"/>
        <dbReference type="Rhea" id="RHEA-COMP:9565"/>
        <dbReference type="Rhea" id="RHEA-COMP:9566"/>
        <dbReference type="ChEBI" id="CHEBI:15378"/>
        <dbReference type="ChEBI" id="CHEBI:16389"/>
        <dbReference type="ChEBI" id="CHEBI:17976"/>
        <dbReference type="ChEBI" id="CHEBI:57540"/>
        <dbReference type="ChEBI" id="CHEBI:57945"/>
        <dbReference type="EC" id="7.1.1.2"/>
    </reaction>
</comment>
<organism evidence="20">
    <name type="scientific">Scydosella musawasensis</name>
    <dbReference type="NCBI Taxonomy" id="1819563"/>
    <lineage>
        <taxon>Eukaryota</taxon>
        <taxon>Metazoa</taxon>
        <taxon>Ecdysozoa</taxon>
        <taxon>Arthropoda</taxon>
        <taxon>Hexapoda</taxon>
        <taxon>Insecta</taxon>
        <taxon>Pterygota</taxon>
        <taxon>Neoptera</taxon>
        <taxon>Endopterygota</taxon>
        <taxon>Coleoptera</taxon>
        <taxon>Polyphaga</taxon>
        <taxon>Staphyliniformia</taxon>
        <taxon>Ptiliidae</taxon>
        <taxon>Scydosella</taxon>
    </lineage>
</organism>
<feature type="transmembrane region" description="Helical" evidence="18">
    <location>
        <begin position="128"/>
        <end position="148"/>
    </location>
</feature>
<dbReference type="InterPro" id="IPR050175">
    <property type="entry name" value="Complex_I_Subunit_2"/>
</dbReference>
<dbReference type="PANTHER" id="PTHR46552:SF1">
    <property type="entry name" value="NADH-UBIQUINONE OXIDOREDUCTASE CHAIN 2"/>
    <property type="match status" value="1"/>
</dbReference>
<evidence type="ECO:0000256" key="10">
    <source>
        <dbReference type="ARBA" id="ARBA00022967"/>
    </source>
</evidence>
<dbReference type="PRINTS" id="PR01436">
    <property type="entry name" value="NADHDHGNASE2"/>
</dbReference>
<feature type="transmembrane region" description="Helical" evidence="18">
    <location>
        <begin position="12"/>
        <end position="35"/>
    </location>
</feature>
<keyword evidence="11 18" id="KW-0249">Electron transport</keyword>
<dbReference type="GO" id="GO:0006120">
    <property type="term" value="P:mitochondrial electron transport, NADH to ubiquinone"/>
    <property type="evidence" value="ECO:0007669"/>
    <property type="project" value="InterPro"/>
</dbReference>
<evidence type="ECO:0000256" key="17">
    <source>
        <dbReference type="ARBA" id="ARBA00049551"/>
    </source>
</evidence>
<dbReference type="InterPro" id="IPR001750">
    <property type="entry name" value="ND/Mrp_TM"/>
</dbReference>
<evidence type="ECO:0000256" key="3">
    <source>
        <dbReference type="ARBA" id="ARBA00007012"/>
    </source>
</evidence>
<sequence length="316" mass="37154">MLMLITSTLITISSYSWLTMWMGLEINLLSIIPLMTNNKNKMTNESAIKYFITQTIASIMILLSIMFIMNNIQMFMMMNSAFFMKMGSAPFHFWFPQVMEGLNWMNSLIILTWQKIAPMIMLMQNIQLTYFSIIIIITMVTGGIMGLNQTSIRKLMAYSSINNSGWMISALLFSEKIWMIYSIIYFLTLMMLCMLLHFTNTFYMNQMTLLLNNKNMNFFFSMNLLSMAGMPPFIGFLPKWLTIYTLLNNNMNLLSIMMVLITLLTLYFYTRMIINPMMLSFYKNNFFKLKLNKWLILSMNFMLINLLISFSLMINL</sequence>
<dbReference type="Pfam" id="PF00361">
    <property type="entry name" value="Proton_antipo_M"/>
    <property type="match status" value="1"/>
</dbReference>
<keyword evidence="9 18" id="KW-0999">Mitochondrion inner membrane</keyword>
<dbReference type="GO" id="GO:0008137">
    <property type="term" value="F:NADH dehydrogenase (ubiquinone) activity"/>
    <property type="evidence" value="ECO:0007669"/>
    <property type="project" value="UniProtKB-EC"/>
</dbReference>
<keyword evidence="8 18" id="KW-0812">Transmembrane</keyword>
<keyword evidence="14 18" id="KW-0830">Ubiquinone</keyword>
<evidence type="ECO:0000256" key="6">
    <source>
        <dbReference type="ARBA" id="ARBA00022448"/>
    </source>
</evidence>
<feature type="transmembrane region" description="Helical" evidence="18">
    <location>
        <begin position="47"/>
        <end position="69"/>
    </location>
</feature>
<evidence type="ECO:0000259" key="19">
    <source>
        <dbReference type="Pfam" id="PF00361"/>
    </source>
</evidence>
<evidence type="ECO:0000256" key="12">
    <source>
        <dbReference type="ARBA" id="ARBA00022989"/>
    </source>
</evidence>
<comment type="function">
    <text evidence="18">Core subunit of the mitochondrial membrane respiratory chain NADH dehydrogenase (Complex I) which catalyzes electron transfer from NADH through the respiratory chain, using ubiquinone as an electron acceptor. Essential for the catalytic activity and assembly of complex I.</text>
</comment>
<feature type="transmembrane region" description="Helical" evidence="18">
    <location>
        <begin position="253"/>
        <end position="274"/>
    </location>
</feature>
<keyword evidence="6" id="KW-0813">Transport</keyword>
<evidence type="ECO:0000256" key="7">
    <source>
        <dbReference type="ARBA" id="ARBA00022660"/>
    </source>
</evidence>
<evidence type="ECO:0000313" key="20">
    <source>
        <dbReference type="EMBL" id="AMX74004.1"/>
    </source>
</evidence>
<evidence type="ECO:0000256" key="16">
    <source>
        <dbReference type="ARBA" id="ARBA00023136"/>
    </source>
</evidence>
<geneLocation type="mitochondrion" evidence="20"/>